<evidence type="ECO:0000313" key="2">
    <source>
        <dbReference type="Proteomes" id="UP001055879"/>
    </source>
</evidence>
<evidence type="ECO:0000313" key="1">
    <source>
        <dbReference type="EMBL" id="KAI3703054.1"/>
    </source>
</evidence>
<gene>
    <name evidence="1" type="ORF">L6452_28808</name>
</gene>
<sequence length="728" mass="83869">MASSSTSSVHKSFKYEVFLSFRGKDTRKTFVDHLYHALQNKSIHTYKDDERIKKGERIDDELIKSIEDSKFYIIVFSKNYASSSWCLDELVKIIECQKTTEHTAYPVFYDVEPTEVRKQSGEFGKAFAKQEKKETAEKWREALKEASDLAGWELKNTLDGHEAKFIQKIVEEISLELRYINLSVDEKLIGMEDRTRDVVSSLEMGFDDVRMIGIKGMGGAGKTTLAKAIFDHISFQFEGSSFVENVRENSNSNFSGLKKLQKQVLKDVLNDQGINISNVHDGKKKMKKMMHCRKVLIVLDDVDHTKQLEALAGELNWFNKGSRIIITTRDEQVLVAHRVNLIRDVNLLSPKEALCLFSRYAFGREIPIQGYEELSRQVVLYAAGLPLTVSVLGSFLCGKVEVEWESAIQRLKTIPSKDTLDILEISYIGLEEEHKEIFLDIACILKGCKKKDAIRALESCGFYATIGLKVLEQKSLITISEYGELDMHDRIEEMGQYIVRRLHPDEPNKHSRLWIEEEVRDILVSDQGTNEAVRCIELSSSELNPEIFMKGLGNLKKLRFLQVHHYFPYPSNNWEFDEVRRYFPNALRCLRWERYPFGSLPKSFQANNLVQLEMPYSRIVQLWEGGDKKALNKLRFLDLSWSNLKYLDLGLTPNLETLDLTDCPDLVELHMPAEWRKLISLKLSHSKSLHGLFGELQRPNEANSETTKLIVTEVLLMTRKQYNTQAIH</sequence>
<reference evidence="1 2" key="2">
    <citation type="journal article" date="2022" name="Mol. Ecol. Resour.">
        <title>The genomes of chicory, endive, great burdock and yacon provide insights into Asteraceae paleo-polyploidization history and plant inulin production.</title>
        <authorList>
            <person name="Fan W."/>
            <person name="Wang S."/>
            <person name="Wang H."/>
            <person name="Wang A."/>
            <person name="Jiang F."/>
            <person name="Liu H."/>
            <person name="Zhao H."/>
            <person name="Xu D."/>
            <person name="Zhang Y."/>
        </authorList>
    </citation>
    <scope>NUCLEOTIDE SEQUENCE [LARGE SCALE GENOMIC DNA]</scope>
    <source>
        <strain evidence="2">cv. Niubang</strain>
    </source>
</reference>
<keyword evidence="2" id="KW-1185">Reference proteome</keyword>
<proteinExistence type="predicted"/>
<accession>A0ACB8ZZB6</accession>
<dbReference type="Proteomes" id="UP001055879">
    <property type="component" value="Linkage Group LG09"/>
</dbReference>
<organism evidence="1 2">
    <name type="scientific">Arctium lappa</name>
    <name type="common">Greater burdock</name>
    <name type="synonym">Lappa major</name>
    <dbReference type="NCBI Taxonomy" id="4217"/>
    <lineage>
        <taxon>Eukaryota</taxon>
        <taxon>Viridiplantae</taxon>
        <taxon>Streptophyta</taxon>
        <taxon>Embryophyta</taxon>
        <taxon>Tracheophyta</taxon>
        <taxon>Spermatophyta</taxon>
        <taxon>Magnoliopsida</taxon>
        <taxon>eudicotyledons</taxon>
        <taxon>Gunneridae</taxon>
        <taxon>Pentapetalae</taxon>
        <taxon>asterids</taxon>
        <taxon>campanulids</taxon>
        <taxon>Asterales</taxon>
        <taxon>Asteraceae</taxon>
        <taxon>Carduoideae</taxon>
        <taxon>Cardueae</taxon>
        <taxon>Arctiinae</taxon>
        <taxon>Arctium</taxon>
    </lineage>
</organism>
<name>A0ACB8ZZB6_ARCLA</name>
<protein>
    <submittedName>
        <fullName evidence="1">Uncharacterized protein</fullName>
    </submittedName>
</protein>
<comment type="caution">
    <text evidence="1">The sequence shown here is derived from an EMBL/GenBank/DDBJ whole genome shotgun (WGS) entry which is preliminary data.</text>
</comment>
<dbReference type="EMBL" id="CM042055">
    <property type="protein sequence ID" value="KAI3703054.1"/>
    <property type="molecule type" value="Genomic_DNA"/>
</dbReference>
<reference evidence="2" key="1">
    <citation type="journal article" date="2022" name="Mol. Ecol. Resour.">
        <title>The genomes of chicory, endive, great burdock and yacon provide insights into Asteraceae palaeo-polyploidization history and plant inulin production.</title>
        <authorList>
            <person name="Fan W."/>
            <person name="Wang S."/>
            <person name="Wang H."/>
            <person name="Wang A."/>
            <person name="Jiang F."/>
            <person name="Liu H."/>
            <person name="Zhao H."/>
            <person name="Xu D."/>
            <person name="Zhang Y."/>
        </authorList>
    </citation>
    <scope>NUCLEOTIDE SEQUENCE [LARGE SCALE GENOMIC DNA]</scope>
    <source>
        <strain evidence="2">cv. Niubang</strain>
    </source>
</reference>